<dbReference type="PANTHER" id="PTHR46401:SF2">
    <property type="entry name" value="GLYCOSYLTRANSFERASE WBBK-RELATED"/>
    <property type="match status" value="1"/>
</dbReference>
<feature type="non-terminal residue" evidence="3">
    <location>
        <position position="1"/>
    </location>
</feature>
<dbReference type="Pfam" id="PF00534">
    <property type="entry name" value="Glycos_transf_1"/>
    <property type="match status" value="1"/>
</dbReference>
<keyword evidence="1" id="KW-0808">Transferase</keyword>
<dbReference type="Proteomes" id="UP001194729">
    <property type="component" value="Unassembled WGS sequence"/>
</dbReference>
<proteinExistence type="predicted"/>
<accession>A0ABS0AAG3</accession>
<reference evidence="3 4" key="1">
    <citation type="submission" date="2020-11" db="EMBL/GenBank/DDBJ databases">
        <title>P. mediterranea TC4 genome.</title>
        <authorList>
            <person name="Molmeret M."/>
        </authorList>
    </citation>
    <scope>NUCLEOTIDE SEQUENCE [LARGE SCALE GENOMIC DNA]</scope>
    <source>
        <strain evidence="3 4">TC4</strain>
    </source>
</reference>
<dbReference type="EMBL" id="JADKYU010000774">
    <property type="protein sequence ID" value="MBF4985527.1"/>
    <property type="molecule type" value="Genomic_DNA"/>
</dbReference>
<gene>
    <name evidence="3" type="ORF">FNJ87_14720</name>
</gene>
<evidence type="ECO:0000313" key="3">
    <source>
        <dbReference type="EMBL" id="MBF4985527.1"/>
    </source>
</evidence>
<keyword evidence="4" id="KW-1185">Reference proteome</keyword>
<feature type="domain" description="Glycosyl transferase family 1" evidence="2">
    <location>
        <begin position="83"/>
        <end position="259"/>
    </location>
</feature>
<protein>
    <submittedName>
        <fullName evidence="3">Glycosyltransferase</fullName>
    </submittedName>
</protein>
<sequence>CPGNLALLASIVQITLPRKRKTVKYAGNFNPSASQPFSYKWQKRILSNTSLTKNIDVLVYGEWPNQTENIKSFFTATYSEIDKKDFKKVFRDPLQFIFVGTLSPNKNPQLLVELVKLLNNKGIVSQAHFYGDGILMDKLKNESSFFEVMGINGSEKAFHFHGNQPKEIVQAGYKKAHFSFLASQSEGWPKAVAESMWYGCIPIATAVSCIPWMLGVSDNKSLGSRGIIFTDIDNTIATIKQFLNQQEDFNLLSQNAQEWSQDYTLEKFETEIIKLLQS</sequence>
<dbReference type="SUPFAM" id="SSF53756">
    <property type="entry name" value="UDP-Glycosyltransferase/glycogen phosphorylase"/>
    <property type="match status" value="1"/>
</dbReference>
<dbReference type="InterPro" id="IPR001296">
    <property type="entry name" value="Glyco_trans_1"/>
</dbReference>
<dbReference type="Gene3D" id="3.40.50.2000">
    <property type="entry name" value="Glycogen Phosphorylase B"/>
    <property type="match status" value="1"/>
</dbReference>
<evidence type="ECO:0000313" key="4">
    <source>
        <dbReference type="Proteomes" id="UP001194729"/>
    </source>
</evidence>
<name>A0ABS0AAG3_9FLAO</name>
<organism evidence="3 4">
    <name type="scientific">Nonlabens mediterrranea</name>
    <dbReference type="NCBI Taxonomy" id="1419947"/>
    <lineage>
        <taxon>Bacteria</taxon>
        <taxon>Pseudomonadati</taxon>
        <taxon>Bacteroidota</taxon>
        <taxon>Flavobacteriia</taxon>
        <taxon>Flavobacteriales</taxon>
        <taxon>Flavobacteriaceae</taxon>
        <taxon>Nonlabens</taxon>
    </lineage>
</organism>
<evidence type="ECO:0000259" key="2">
    <source>
        <dbReference type="Pfam" id="PF00534"/>
    </source>
</evidence>
<comment type="caution">
    <text evidence="3">The sequence shown here is derived from an EMBL/GenBank/DDBJ whole genome shotgun (WGS) entry which is preliminary data.</text>
</comment>
<dbReference type="PANTHER" id="PTHR46401">
    <property type="entry name" value="GLYCOSYLTRANSFERASE WBBK-RELATED"/>
    <property type="match status" value="1"/>
</dbReference>
<evidence type="ECO:0000256" key="1">
    <source>
        <dbReference type="ARBA" id="ARBA00022679"/>
    </source>
</evidence>